<evidence type="ECO:0000313" key="3">
    <source>
        <dbReference type="EMBL" id="MDP9499550.1"/>
    </source>
</evidence>
<proteinExistence type="inferred from homology"/>
<evidence type="ECO:0000256" key="1">
    <source>
        <dbReference type="ARBA" id="ARBA00009275"/>
    </source>
</evidence>
<dbReference type="Pfam" id="PF01026">
    <property type="entry name" value="TatD_DNase"/>
    <property type="match status" value="1"/>
</dbReference>
<accession>A0ABT9KBV7</accession>
<dbReference type="InterPro" id="IPR032466">
    <property type="entry name" value="Metal_Hydrolase"/>
</dbReference>
<protein>
    <submittedName>
        <fullName evidence="3">TatD family hydrolase</fullName>
    </submittedName>
</protein>
<comment type="caution">
    <text evidence="3">The sequence shown here is derived from an EMBL/GenBank/DDBJ whole genome shotgun (WGS) entry which is preliminary data.</text>
</comment>
<dbReference type="EMBL" id="JAQAHH010000002">
    <property type="protein sequence ID" value="MDP9499550.1"/>
    <property type="molecule type" value="Genomic_DNA"/>
</dbReference>
<dbReference type="GO" id="GO:0016787">
    <property type="term" value="F:hydrolase activity"/>
    <property type="evidence" value="ECO:0007669"/>
    <property type="project" value="UniProtKB-KW"/>
</dbReference>
<dbReference type="Proteomes" id="UP001224083">
    <property type="component" value="Unassembled WGS sequence"/>
</dbReference>
<sequence length="263" mass="30015">MPFFDTHIHLDYLQQETGETLAQLVEHAEQAGVQKMLMVGVSVDHFSTLAQMAAMYPEQLYYGLGLHPLYIKQHTYADLDSLQQALEKRSFNCCAVAEIGLDRAVATLLEDGLWEKQCEFLEMQLMLAKQYGLTVSLHSRKAHDQLIPFLRYISSSMYGIIHGFSGSYQQATRFVDLGYKIGVGGTITYQRANKTRDVIRRLPLDCLVLETDAPDMPIYGFQGQVNRPERIANIFTHLCELRAEKPEEIKRTIWQNSCKLFSV</sequence>
<dbReference type="SUPFAM" id="SSF51556">
    <property type="entry name" value="Metallo-dependent hydrolases"/>
    <property type="match status" value="1"/>
</dbReference>
<reference evidence="3 4" key="1">
    <citation type="submission" date="2022-12" db="EMBL/GenBank/DDBJ databases">
        <title>Genome sequence of Pasteurellaceae Bisgaard Taxon 45.</title>
        <authorList>
            <person name="Foggin C."/>
            <person name="Rosen L.E."/>
            <person name="Henton M."/>
            <person name="Buys A."/>
            <person name="Floyd T."/>
            <person name="Turner A.D."/>
            <person name="Tarbin J."/>
            <person name="Lloyd A.S."/>
            <person name="Chaitezvi C."/>
            <person name="Ellis R.J."/>
            <person name="Roberts H.C."/>
            <person name="Dastjerdi A."/>
            <person name="Nunez A."/>
            <person name="Van Vliet A.H."/>
            <person name="Steinbach F."/>
        </authorList>
    </citation>
    <scope>NUCLEOTIDE SEQUENCE [LARGE SCALE GENOMIC DNA]</scope>
    <source>
        <strain evidence="3 4">VF20HR</strain>
    </source>
</reference>
<dbReference type="PANTHER" id="PTHR46124:SF3">
    <property type="entry name" value="HYDROLASE"/>
    <property type="match status" value="1"/>
</dbReference>
<evidence type="ECO:0000256" key="2">
    <source>
        <dbReference type="ARBA" id="ARBA00022801"/>
    </source>
</evidence>
<comment type="similarity">
    <text evidence="1">Belongs to the metallo-dependent hydrolases superfamily. TatD-type hydrolase family.</text>
</comment>
<evidence type="ECO:0000313" key="4">
    <source>
        <dbReference type="Proteomes" id="UP001224083"/>
    </source>
</evidence>
<keyword evidence="4" id="KW-1185">Reference proteome</keyword>
<keyword evidence="2 3" id="KW-0378">Hydrolase</keyword>
<dbReference type="PANTHER" id="PTHR46124">
    <property type="entry name" value="D-AMINOACYL-TRNA DEACYLASE"/>
    <property type="match status" value="1"/>
</dbReference>
<dbReference type="InterPro" id="IPR001130">
    <property type="entry name" value="TatD-like"/>
</dbReference>
<name>A0ABT9KBV7_9PAST</name>
<dbReference type="CDD" id="cd01310">
    <property type="entry name" value="TatD_DNAse"/>
    <property type="match status" value="1"/>
</dbReference>
<dbReference type="InterPro" id="IPR018228">
    <property type="entry name" value="DNase_TatD-rel_CS"/>
</dbReference>
<dbReference type="Gene3D" id="3.20.20.140">
    <property type="entry name" value="Metal-dependent hydrolases"/>
    <property type="match status" value="1"/>
</dbReference>
<dbReference type="PIRSF" id="PIRSF005902">
    <property type="entry name" value="DNase_TatD"/>
    <property type="match status" value="1"/>
</dbReference>
<dbReference type="PROSITE" id="PS01091">
    <property type="entry name" value="TATD_3"/>
    <property type="match status" value="1"/>
</dbReference>
<dbReference type="PROSITE" id="PS01137">
    <property type="entry name" value="TATD_1"/>
    <property type="match status" value="1"/>
</dbReference>
<gene>
    <name evidence="3" type="ORF">O7M46_01065</name>
</gene>
<organism evidence="3 4">
    <name type="scientific">Bisgaard Taxon 45</name>
    <dbReference type="NCBI Taxonomy" id="304289"/>
    <lineage>
        <taxon>Bacteria</taxon>
        <taxon>Pseudomonadati</taxon>
        <taxon>Pseudomonadota</taxon>
        <taxon>Gammaproteobacteria</taxon>
        <taxon>Pasteurellales</taxon>
        <taxon>Pasteurellaceae</taxon>
    </lineage>
</organism>